<proteinExistence type="inferred from homology"/>
<feature type="domain" description="Carbohydrate kinase FGGY N-terminal" evidence="10">
    <location>
        <begin position="4"/>
        <end position="250"/>
    </location>
</feature>
<feature type="binding site" evidence="9">
    <location>
        <position position="243"/>
    </location>
    <ligand>
        <name>sn-glycerol 3-phosphate</name>
        <dbReference type="ChEBI" id="CHEBI:57597"/>
    </ligand>
</feature>
<feature type="binding site" evidence="9">
    <location>
        <position position="134"/>
    </location>
    <ligand>
        <name>sn-glycerol 3-phosphate</name>
        <dbReference type="ChEBI" id="CHEBI:57597"/>
    </ligand>
</feature>
<dbReference type="NCBIfam" id="TIGR01311">
    <property type="entry name" value="glycerol_kin"/>
    <property type="match status" value="1"/>
</dbReference>
<organism evidence="12 13">
    <name type="scientific">Marinobacter zhejiangensis</name>
    <dbReference type="NCBI Taxonomy" id="488535"/>
    <lineage>
        <taxon>Bacteria</taxon>
        <taxon>Pseudomonadati</taxon>
        <taxon>Pseudomonadota</taxon>
        <taxon>Gammaproteobacteria</taxon>
        <taxon>Pseudomonadales</taxon>
        <taxon>Marinobacteraceae</taxon>
        <taxon>Marinobacter</taxon>
    </lineage>
</organism>
<feature type="binding site" evidence="9">
    <location>
        <position position="83"/>
    </location>
    <ligand>
        <name>sn-glycerol 3-phosphate</name>
        <dbReference type="ChEBI" id="CHEBI:57597"/>
    </ligand>
</feature>
<feature type="binding site" evidence="9">
    <location>
        <position position="265"/>
    </location>
    <ligand>
        <name>ATP</name>
        <dbReference type="ChEBI" id="CHEBI:30616"/>
    </ligand>
</feature>
<dbReference type="OrthoDB" id="9805576at2"/>
<dbReference type="PANTHER" id="PTHR10196">
    <property type="entry name" value="SUGAR KINASE"/>
    <property type="match status" value="1"/>
</dbReference>
<feature type="binding site" evidence="9">
    <location>
        <position position="12"/>
    </location>
    <ligand>
        <name>ADP</name>
        <dbReference type="ChEBI" id="CHEBI:456216"/>
    </ligand>
</feature>
<feature type="domain" description="Carbohydrate kinase FGGY C-terminal" evidence="11">
    <location>
        <begin position="260"/>
        <end position="446"/>
    </location>
</feature>
<dbReference type="EMBL" id="FOUE01000002">
    <property type="protein sequence ID" value="SFM11611.1"/>
    <property type="molecule type" value="Genomic_DNA"/>
</dbReference>
<feature type="binding site" evidence="9">
    <location>
        <position position="134"/>
    </location>
    <ligand>
        <name>glycerol</name>
        <dbReference type="ChEBI" id="CHEBI:17754"/>
    </ligand>
</feature>
<dbReference type="GO" id="GO:0006072">
    <property type="term" value="P:glycerol-3-phosphate metabolic process"/>
    <property type="evidence" value="ECO:0007669"/>
    <property type="project" value="InterPro"/>
</dbReference>
<gene>
    <name evidence="9" type="primary">glpK</name>
    <name evidence="12" type="ORF">SAMN04487963_1190</name>
</gene>
<dbReference type="GO" id="GO:0019563">
    <property type="term" value="P:glycerol catabolic process"/>
    <property type="evidence" value="ECO:0007669"/>
    <property type="project" value="UniProtKB-UniRule"/>
</dbReference>
<dbReference type="CDD" id="cd07786">
    <property type="entry name" value="FGGY_EcGK_like"/>
    <property type="match status" value="1"/>
</dbReference>
<feature type="binding site" evidence="9">
    <location>
        <position position="83"/>
    </location>
    <ligand>
        <name>glycerol</name>
        <dbReference type="ChEBI" id="CHEBI:17754"/>
    </ligand>
</feature>
<keyword evidence="13" id="KW-1185">Reference proteome</keyword>
<comment type="pathway">
    <text evidence="1 9">Polyol metabolism; glycerol degradation via glycerol kinase pathway; sn-glycerol 3-phosphate from glycerol: step 1/1.</text>
</comment>
<dbReference type="EC" id="2.7.1.30" evidence="9"/>
<evidence type="ECO:0000256" key="1">
    <source>
        <dbReference type="ARBA" id="ARBA00005190"/>
    </source>
</evidence>
<feature type="binding site" evidence="9">
    <location>
        <position position="16"/>
    </location>
    <ligand>
        <name>ADP</name>
        <dbReference type="ChEBI" id="CHEBI:456216"/>
    </ligand>
</feature>
<feature type="binding site" evidence="9">
    <location>
        <position position="12"/>
    </location>
    <ligand>
        <name>sn-glycerol 3-phosphate</name>
        <dbReference type="ChEBI" id="CHEBI:57597"/>
    </ligand>
</feature>
<evidence type="ECO:0000313" key="13">
    <source>
        <dbReference type="Proteomes" id="UP000198519"/>
    </source>
</evidence>
<keyword evidence="5 9" id="KW-0418">Kinase</keyword>
<feature type="binding site" evidence="9">
    <location>
        <position position="82"/>
    </location>
    <ligand>
        <name>sn-glycerol 3-phosphate</name>
        <dbReference type="ChEBI" id="CHEBI:57597"/>
    </ligand>
</feature>
<dbReference type="InterPro" id="IPR043129">
    <property type="entry name" value="ATPase_NBD"/>
</dbReference>
<feature type="binding site" evidence="9">
    <location>
        <position position="14"/>
    </location>
    <ligand>
        <name>ATP</name>
        <dbReference type="ChEBI" id="CHEBI:30616"/>
    </ligand>
</feature>
<dbReference type="Pfam" id="PF02782">
    <property type="entry name" value="FGGY_C"/>
    <property type="match status" value="1"/>
</dbReference>
<sequence length="493" mass="54005">MPTYMLAIDQGTTSSRAIVFEKSGDIVAVAQQEFRQYFPRDGWVEHDAMEIWQSTLNVCRQALEKAGLTGADLAGAGITNQRETTVIWDRATGEPIHPAIVWQDRRTAATCSQLRSRDKESLVVERTGLLIDPYFSATKIAWILDEVEGARARAEAGELAFGTVDTWLLWQLTAGKSHLTDATNASRTSLFNIHTQQWDDELLALFRVPKEILPGVLDSAADFGVTEAELLGGPVQVAGIAGDQQAALVGQACFERGMAKSTYGTGCFLMMNTGTEPLRSENRLLTTVGYRLNGVTYYAVEGSIFVAGAAMQWLRDGLQLISHASESTAHAERVGVDNSVYMVPAFTGLGAPHWDPDARGAILGLTRDTGIGEIVTAALQSVCYQTKDLIRAIRNDGARLQELRVDGGMVVNDWVMQFLADILNVPVDRPRVTETTALGVAYLAGLQTGVYQGLDDISSMWERERRFSPDMSPGLRESLYAGWEDAIERIRHS</sequence>
<comment type="similarity">
    <text evidence="2 9">Belongs to the FGGY kinase family.</text>
</comment>
<protein>
    <recommendedName>
        <fullName evidence="9">Glycerol kinase</fullName>
        <ecNumber evidence="9">2.7.1.30</ecNumber>
    </recommendedName>
    <alternativeName>
        <fullName evidence="9">ATP:glycerol 3-phosphotransferase</fullName>
    </alternativeName>
    <alternativeName>
        <fullName evidence="9">Glycerokinase</fullName>
        <shortName evidence="9">GK</shortName>
    </alternativeName>
</protein>
<feature type="binding site" evidence="9">
    <location>
        <position position="82"/>
    </location>
    <ligand>
        <name>glycerol</name>
        <dbReference type="ChEBI" id="CHEBI:17754"/>
    </ligand>
</feature>
<dbReference type="InterPro" id="IPR005999">
    <property type="entry name" value="Glycerol_kin"/>
</dbReference>
<feature type="binding site" evidence="9">
    <location>
        <position position="408"/>
    </location>
    <ligand>
        <name>ATP</name>
        <dbReference type="ChEBI" id="CHEBI:30616"/>
    </ligand>
</feature>
<dbReference type="GO" id="GO:0004370">
    <property type="term" value="F:glycerol kinase activity"/>
    <property type="evidence" value="ECO:0007669"/>
    <property type="project" value="UniProtKB-UniRule"/>
</dbReference>
<dbReference type="InterPro" id="IPR000577">
    <property type="entry name" value="Carb_kinase_FGGY"/>
</dbReference>
<dbReference type="Gene3D" id="3.30.420.40">
    <property type="match status" value="2"/>
</dbReference>
<feature type="binding site" evidence="9">
    <location>
        <position position="412"/>
    </location>
    <ligand>
        <name>ADP</name>
        <dbReference type="ChEBI" id="CHEBI:456216"/>
    </ligand>
</feature>
<keyword evidence="6 9" id="KW-0319">Glycerol metabolism</keyword>
<feature type="binding site" evidence="9">
    <location>
        <position position="308"/>
    </location>
    <ligand>
        <name>ATP</name>
        <dbReference type="ChEBI" id="CHEBI:30616"/>
    </ligand>
</feature>
<dbReference type="InterPro" id="IPR018484">
    <property type="entry name" value="FGGY_N"/>
</dbReference>
<comment type="catalytic activity">
    <reaction evidence="8 9">
        <text>glycerol + ATP = sn-glycerol 3-phosphate + ADP + H(+)</text>
        <dbReference type="Rhea" id="RHEA:21644"/>
        <dbReference type="ChEBI" id="CHEBI:15378"/>
        <dbReference type="ChEBI" id="CHEBI:17754"/>
        <dbReference type="ChEBI" id="CHEBI:30616"/>
        <dbReference type="ChEBI" id="CHEBI:57597"/>
        <dbReference type="ChEBI" id="CHEBI:456216"/>
        <dbReference type="EC" id="2.7.1.30"/>
    </reaction>
</comment>
<evidence type="ECO:0000259" key="10">
    <source>
        <dbReference type="Pfam" id="PF00370"/>
    </source>
</evidence>
<evidence type="ECO:0000256" key="3">
    <source>
        <dbReference type="ARBA" id="ARBA00022679"/>
    </source>
</evidence>
<dbReference type="STRING" id="488535.SAMN04487963_1190"/>
<evidence type="ECO:0000256" key="6">
    <source>
        <dbReference type="ARBA" id="ARBA00022798"/>
    </source>
</evidence>
<feature type="binding site" evidence="9">
    <location>
        <position position="244"/>
    </location>
    <ligand>
        <name>glycerol</name>
        <dbReference type="ChEBI" id="CHEBI:17754"/>
    </ligand>
</feature>
<dbReference type="Proteomes" id="UP000198519">
    <property type="component" value="Unassembled WGS sequence"/>
</dbReference>
<comment type="activity regulation">
    <text evidence="9">Inhibited by fructose 1,6-bisphosphate (FBP).</text>
</comment>
<evidence type="ECO:0000313" key="12">
    <source>
        <dbReference type="EMBL" id="SFM11611.1"/>
    </source>
</evidence>
<evidence type="ECO:0000256" key="4">
    <source>
        <dbReference type="ARBA" id="ARBA00022741"/>
    </source>
</evidence>
<dbReference type="InterPro" id="IPR018485">
    <property type="entry name" value="FGGY_C"/>
</dbReference>
<dbReference type="RefSeq" id="WP_092021011.1">
    <property type="nucleotide sequence ID" value="NZ_FOUE01000002.1"/>
</dbReference>
<dbReference type="UniPathway" id="UPA00618">
    <property type="reaction ID" value="UER00672"/>
</dbReference>
<dbReference type="NCBIfam" id="NF000756">
    <property type="entry name" value="PRK00047.1"/>
    <property type="match status" value="1"/>
</dbReference>
<dbReference type="FunFam" id="3.30.420.40:FF:000008">
    <property type="entry name" value="Glycerol kinase"/>
    <property type="match status" value="1"/>
</dbReference>
<evidence type="ECO:0000256" key="2">
    <source>
        <dbReference type="ARBA" id="ARBA00009156"/>
    </source>
</evidence>
<evidence type="ECO:0000256" key="5">
    <source>
        <dbReference type="ARBA" id="ARBA00022777"/>
    </source>
</evidence>
<dbReference type="HAMAP" id="MF_00186">
    <property type="entry name" value="Glycerol_kin"/>
    <property type="match status" value="1"/>
</dbReference>
<evidence type="ECO:0000256" key="9">
    <source>
        <dbReference type="HAMAP-Rule" id="MF_00186"/>
    </source>
</evidence>
<keyword evidence="4 9" id="KW-0547">Nucleotide-binding</keyword>
<dbReference type="GO" id="GO:0005829">
    <property type="term" value="C:cytosol"/>
    <property type="evidence" value="ECO:0007669"/>
    <property type="project" value="TreeGrafter"/>
</dbReference>
<feature type="binding site" evidence="9">
    <location>
        <position position="265"/>
    </location>
    <ligand>
        <name>ADP</name>
        <dbReference type="ChEBI" id="CHEBI:456216"/>
    </ligand>
</feature>
<feature type="binding site" evidence="9">
    <location>
        <position position="408"/>
    </location>
    <ligand>
        <name>ADP</name>
        <dbReference type="ChEBI" id="CHEBI:456216"/>
    </ligand>
</feature>
<feature type="binding site" evidence="9">
    <location>
        <position position="243"/>
    </location>
    <ligand>
        <name>glycerol</name>
        <dbReference type="ChEBI" id="CHEBI:17754"/>
    </ligand>
</feature>
<keyword evidence="7 9" id="KW-0067">ATP-binding</keyword>
<feature type="binding site" evidence="9">
    <location>
        <position position="312"/>
    </location>
    <ligand>
        <name>ATP</name>
        <dbReference type="ChEBI" id="CHEBI:30616"/>
    </ligand>
</feature>
<keyword evidence="3 9" id="KW-0808">Transferase</keyword>
<evidence type="ECO:0000259" key="11">
    <source>
        <dbReference type="Pfam" id="PF02782"/>
    </source>
</evidence>
<dbReference type="PIRSF" id="PIRSF000538">
    <property type="entry name" value="GlpK"/>
    <property type="match status" value="1"/>
</dbReference>
<feature type="binding site" evidence="9">
    <location>
        <position position="12"/>
    </location>
    <ligand>
        <name>ATP</name>
        <dbReference type="ChEBI" id="CHEBI:30616"/>
    </ligand>
</feature>
<feature type="binding site" evidence="9">
    <location>
        <position position="13"/>
    </location>
    <ligand>
        <name>ATP</name>
        <dbReference type="ChEBI" id="CHEBI:30616"/>
    </ligand>
</feature>
<reference evidence="13" key="1">
    <citation type="submission" date="2016-10" db="EMBL/GenBank/DDBJ databases">
        <authorList>
            <person name="Varghese N."/>
            <person name="Submissions S."/>
        </authorList>
    </citation>
    <scope>NUCLEOTIDE SEQUENCE [LARGE SCALE GENOMIC DNA]</scope>
    <source>
        <strain evidence="13">CGMCC 1.7061</strain>
    </source>
</reference>
<accession>A0A1I4N7X3</accession>
<feature type="binding site" evidence="9">
    <location>
        <position position="308"/>
    </location>
    <ligand>
        <name>ADP</name>
        <dbReference type="ChEBI" id="CHEBI:456216"/>
    </ligand>
</feature>
<dbReference type="InterPro" id="IPR018483">
    <property type="entry name" value="Carb_kinase_FGGY_CS"/>
</dbReference>
<dbReference type="PROSITE" id="PS00933">
    <property type="entry name" value="FGGY_KINASES_1"/>
    <property type="match status" value="1"/>
</dbReference>
<dbReference type="Pfam" id="PF00370">
    <property type="entry name" value="FGGY_N"/>
    <property type="match status" value="1"/>
</dbReference>
<name>A0A1I4N7X3_9GAMM</name>
<evidence type="ECO:0000256" key="8">
    <source>
        <dbReference type="ARBA" id="ARBA00052101"/>
    </source>
</evidence>
<comment type="function">
    <text evidence="9">Key enzyme in the regulation of glycerol uptake and metabolism. Catalyzes the phosphorylation of glycerol to yield sn-glycerol 3-phosphate.</text>
</comment>
<evidence type="ECO:0000256" key="7">
    <source>
        <dbReference type="ARBA" id="ARBA00022840"/>
    </source>
</evidence>
<dbReference type="PANTHER" id="PTHR10196:SF78">
    <property type="entry name" value="GLYCEROL KINASE"/>
    <property type="match status" value="1"/>
</dbReference>
<dbReference type="FunFam" id="3.30.420.40:FF:000007">
    <property type="entry name" value="Glycerol kinase"/>
    <property type="match status" value="1"/>
</dbReference>
<dbReference type="AlphaFoldDB" id="A0A1I4N7X3"/>
<dbReference type="GO" id="GO:0005524">
    <property type="term" value="F:ATP binding"/>
    <property type="evidence" value="ECO:0007669"/>
    <property type="project" value="UniProtKB-UniRule"/>
</dbReference>
<dbReference type="SUPFAM" id="SSF53067">
    <property type="entry name" value="Actin-like ATPase domain"/>
    <property type="match status" value="2"/>
</dbReference>